<name>H2YPD3_CIOSA</name>
<feature type="transmembrane region" description="Helical" evidence="1">
    <location>
        <begin position="72"/>
        <end position="100"/>
    </location>
</feature>
<evidence type="ECO:0000313" key="3">
    <source>
        <dbReference type="Proteomes" id="UP000007875"/>
    </source>
</evidence>
<dbReference type="HOGENOM" id="CLU_857792_0_0_1"/>
<keyword evidence="1" id="KW-0472">Membrane</keyword>
<dbReference type="InParanoid" id="H2YPD3"/>
<keyword evidence="3" id="KW-1185">Reference proteome</keyword>
<reference evidence="2" key="2">
    <citation type="submission" date="2025-08" db="UniProtKB">
        <authorList>
            <consortium name="Ensembl"/>
        </authorList>
    </citation>
    <scope>IDENTIFICATION</scope>
</reference>
<proteinExistence type="predicted"/>
<keyword evidence="1" id="KW-1133">Transmembrane helix</keyword>
<evidence type="ECO:0000313" key="2">
    <source>
        <dbReference type="Ensembl" id="ENSCSAVP00000007191.1"/>
    </source>
</evidence>
<dbReference type="Proteomes" id="UP000007875">
    <property type="component" value="Unassembled WGS sequence"/>
</dbReference>
<dbReference type="Ensembl" id="ENSCSAVT00000007284.1">
    <property type="protein sequence ID" value="ENSCSAVP00000007191.1"/>
    <property type="gene ID" value="ENSCSAVG00000004300.1"/>
</dbReference>
<feature type="transmembrane region" description="Helical" evidence="1">
    <location>
        <begin position="226"/>
        <end position="249"/>
    </location>
</feature>
<reference evidence="2" key="3">
    <citation type="submission" date="2025-09" db="UniProtKB">
        <authorList>
            <consortium name="Ensembl"/>
        </authorList>
    </citation>
    <scope>IDENTIFICATION</scope>
</reference>
<evidence type="ECO:0000256" key="1">
    <source>
        <dbReference type="SAM" id="Phobius"/>
    </source>
</evidence>
<sequence length="324" mass="36512">MDCGVCRACLYSNKNRNRTMLFCILFKFNARLQHRIWSSFTTYQYVLRRLWLIRYCGFTFNQMAGLSKGHDFLWICGFGVMLHRLIAWALLEACFLLWLYSRSLFRNSSGDHIHRSQPVLHKAIKPGLPACLSRLRVGFFHSLPCVSSTDRKLHLERSVNEFGLSATQSSFLPAAEALGEMVSKLIWGFFFHKVPHKWQKHVVCGQFAFASLLFAILPSIRGFPQLLCTCAAVGIVIGGVDGVYSLFSVEIFGMQSFSSMFGYTNVLAFLLSSVSSLIIGLVIDLTGDPSHAFYFGSVSYVVAAISLFCLHKITVKKVHKFDSP</sequence>
<dbReference type="SUPFAM" id="SSF103473">
    <property type="entry name" value="MFS general substrate transporter"/>
    <property type="match status" value="1"/>
</dbReference>
<accession>H2YPD3</accession>
<keyword evidence="1" id="KW-0812">Transmembrane</keyword>
<dbReference type="AlphaFoldDB" id="H2YPD3"/>
<reference evidence="3" key="1">
    <citation type="submission" date="2003-08" db="EMBL/GenBank/DDBJ databases">
        <authorList>
            <person name="Birren B."/>
            <person name="Nusbaum C."/>
            <person name="Abebe A."/>
            <person name="Abouelleil A."/>
            <person name="Adekoya E."/>
            <person name="Ait-zahra M."/>
            <person name="Allen N."/>
            <person name="Allen T."/>
            <person name="An P."/>
            <person name="Anderson M."/>
            <person name="Anderson S."/>
            <person name="Arachchi H."/>
            <person name="Armbruster J."/>
            <person name="Bachantsang P."/>
            <person name="Baldwin J."/>
            <person name="Barry A."/>
            <person name="Bayul T."/>
            <person name="Blitshsteyn B."/>
            <person name="Bloom T."/>
            <person name="Blye J."/>
            <person name="Boguslavskiy L."/>
            <person name="Borowsky M."/>
            <person name="Boukhgalter B."/>
            <person name="Brunache A."/>
            <person name="Butler J."/>
            <person name="Calixte N."/>
            <person name="Calvo S."/>
            <person name="Camarata J."/>
            <person name="Campo K."/>
            <person name="Chang J."/>
            <person name="Cheshatsang Y."/>
            <person name="Citroen M."/>
            <person name="Collymore A."/>
            <person name="Considine T."/>
            <person name="Cook A."/>
            <person name="Cooke P."/>
            <person name="Corum B."/>
            <person name="Cuomo C."/>
            <person name="David R."/>
            <person name="Dawoe T."/>
            <person name="Degray S."/>
            <person name="Dodge S."/>
            <person name="Dooley K."/>
            <person name="Dorje P."/>
            <person name="Dorjee K."/>
            <person name="Dorris L."/>
            <person name="Duffey N."/>
            <person name="Dupes A."/>
            <person name="Elkins T."/>
            <person name="Engels R."/>
            <person name="Erickson J."/>
            <person name="Farina A."/>
            <person name="Faro S."/>
            <person name="Ferreira P."/>
            <person name="Fischer H."/>
            <person name="Fitzgerald M."/>
            <person name="Foley K."/>
            <person name="Gage D."/>
            <person name="Galagan J."/>
            <person name="Gearin G."/>
            <person name="Gnerre S."/>
            <person name="Gnirke A."/>
            <person name="Goyette A."/>
            <person name="Graham J."/>
            <person name="Grandbois E."/>
            <person name="Gyaltsen K."/>
            <person name="Hafez N."/>
            <person name="Hagopian D."/>
            <person name="Hagos B."/>
            <person name="Hall J."/>
            <person name="Hatcher B."/>
            <person name="Heller A."/>
            <person name="Higgins H."/>
            <person name="Honan T."/>
            <person name="Horn A."/>
            <person name="Houde N."/>
            <person name="Hughes L."/>
            <person name="Hulme W."/>
            <person name="Husby E."/>
            <person name="Iliev I."/>
            <person name="Jaffe D."/>
            <person name="Jones C."/>
            <person name="Kamal M."/>
            <person name="Kamat A."/>
            <person name="Kamvysselis M."/>
            <person name="Karlsson E."/>
            <person name="Kells C."/>
            <person name="Kieu A."/>
            <person name="Kisner P."/>
            <person name="Kodira C."/>
            <person name="Kulbokas E."/>
            <person name="Labutti K."/>
            <person name="Lama D."/>
            <person name="Landers T."/>
            <person name="Leger J."/>
            <person name="Levine S."/>
            <person name="Lewis D."/>
            <person name="Lewis T."/>
            <person name="Lindblad-toh K."/>
            <person name="Liu X."/>
            <person name="Lokyitsang T."/>
            <person name="Lokyitsang Y."/>
            <person name="Lucien O."/>
            <person name="Lui A."/>
            <person name="Ma L.J."/>
            <person name="Mabbitt R."/>
            <person name="Macdonald J."/>
            <person name="Maclean C."/>
            <person name="Major J."/>
            <person name="Manning J."/>
            <person name="Marabella R."/>
            <person name="Maru K."/>
            <person name="Matthews C."/>
            <person name="Mauceli E."/>
            <person name="Mccarthy M."/>
            <person name="Mcdonough S."/>
            <person name="Mcghee T."/>
            <person name="Meldrim J."/>
            <person name="Meneus L."/>
            <person name="Mesirov J."/>
            <person name="Mihalev A."/>
            <person name="Mihova T."/>
            <person name="Mikkelsen T."/>
            <person name="Mlenga V."/>
            <person name="Moru K."/>
            <person name="Mozes J."/>
            <person name="Mulrain L."/>
            <person name="Munson G."/>
            <person name="Naylor J."/>
            <person name="Newes C."/>
            <person name="Nguyen C."/>
            <person name="Nguyen N."/>
            <person name="Nguyen T."/>
            <person name="Nicol R."/>
            <person name="Nielsen C."/>
            <person name="Nizzari M."/>
            <person name="Norbu C."/>
            <person name="Norbu N."/>
            <person name="O'donnell P."/>
            <person name="Okoawo O."/>
            <person name="O'leary S."/>
            <person name="Omotosho B."/>
            <person name="O'neill K."/>
            <person name="Osman S."/>
            <person name="Parker S."/>
            <person name="Perrin D."/>
            <person name="Phunkhang P."/>
            <person name="Piqani B."/>
            <person name="Purcell S."/>
            <person name="Rachupka T."/>
            <person name="Ramasamy U."/>
            <person name="Rameau R."/>
            <person name="Ray V."/>
            <person name="Raymond C."/>
            <person name="Retta R."/>
            <person name="Richardson S."/>
            <person name="Rise C."/>
            <person name="Rodriguez J."/>
            <person name="Rogers J."/>
            <person name="Rogov P."/>
            <person name="Rutman M."/>
            <person name="Schupbach R."/>
            <person name="Seaman C."/>
            <person name="Settipalli S."/>
            <person name="Sharpe T."/>
            <person name="Sheridan J."/>
            <person name="Sherpa N."/>
            <person name="Shi J."/>
            <person name="Smirnov S."/>
            <person name="Smith C."/>
            <person name="Sougnez C."/>
            <person name="Spencer B."/>
            <person name="Stalker J."/>
            <person name="Stange-thomann N."/>
            <person name="Stavropoulos S."/>
            <person name="Stetson K."/>
            <person name="Stone C."/>
            <person name="Stone S."/>
            <person name="Stubbs M."/>
            <person name="Talamas J."/>
            <person name="Tchuinga P."/>
            <person name="Tenzing P."/>
            <person name="Tesfaye S."/>
            <person name="Theodore J."/>
            <person name="Thoulutsang Y."/>
            <person name="Topham K."/>
            <person name="Towey S."/>
            <person name="Tsamla T."/>
            <person name="Tsomo N."/>
            <person name="Vallee D."/>
            <person name="Vassiliev H."/>
            <person name="Venkataraman V."/>
            <person name="Vinson J."/>
            <person name="Vo A."/>
            <person name="Wade C."/>
            <person name="Wang S."/>
            <person name="Wangchuk T."/>
            <person name="Wangdi T."/>
            <person name="Whittaker C."/>
            <person name="Wilkinson J."/>
            <person name="Wu Y."/>
            <person name="Wyman D."/>
            <person name="Yadav S."/>
            <person name="Yang S."/>
            <person name="Yang X."/>
            <person name="Yeager S."/>
            <person name="Yee E."/>
            <person name="Young G."/>
            <person name="Zainoun J."/>
            <person name="Zembeck L."/>
            <person name="Zimmer A."/>
            <person name="Zody M."/>
            <person name="Lander E."/>
        </authorList>
    </citation>
    <scope>NUCLEOTIDE SEQUENCE [LARGE SCALE GENOMIC DNA]</scope>
</reference>
<dbReference type="Gene3D" id="1.20.1250.20">
    <property type="entry name" value="MFS general substrate transporter like domains"/>
    <property type="match status" value="1"/>
</dbReference>
<feature type="transmembrane region" description="Helical" evidence="1">
    <location>
        <begin position="261"/>
        <end position="285"/>
    </location>
</feature>
<feature type="transmembrane region" description="Helical" evidence="1">
    <location>
        <begin position="291"/>
        <end position="310"/>
    </location>
</feature>
<feature type="transmembrane region" description="Helical" evidence="1">
    <location>
        <begin position="202"/>
        <end position="220"/>
    </location>
</feature>
<protein>
    <recommendedName>
        <fullName evidence="4">Major facilitator superfamily (MFS) profile domain-containing protein</fullName>
    </recommendedName>
</protein>
<evidence type="ECO:0008006" key="4">
    <source>
        <dbReference type="Google" id="ProtNLM"/>
    </source>
</evidence>
<organism evidence="2 3">
    <name type="scientific">Ciona savignyi</name>
    <name type="common">Pacific transparent sea squirt</name>
    <dbReference type="NCBI Taxonomy" id="51511"/>
    <lineage>
        <taxon>Eukaryota</taxon>
        <taxon>Metazoa</taxon>
        <taxon>Chordata</taxon>
        <taxon>Tunicata</taxon>
        <taxon>Ascidiacea</taxon>
        <taxon>Phlebobranchia</taxon>
        <taxon>Cionidae</taxon>
        <taxon>Ciona</taxon>
    </lineage>
</organism>
<dbReference type="InterPro" id="IPR036259">
    <property type="entry name" value="MFS_trans_sf"/>
</dbReference>